<dbReference type="Proteomes" id="UP000283734">
    <property type="component" value="Unassembled WGS sequence"/>
</dbReference>
<comment type="caution">
    <text evidence="1">The sequence shown here is derived from an EMBL/GenBank/DDBJ whole genome shotgun (WGS) entry which is preliminary data.</text>
</comment>
<accession>A0A418Y4D3</accession>
<name>A0A418Y4D3_9GAMM</name>
<keyword evidence="2" id="KW-1185">Reference proteome</keyword>
<protein>
    <submittedName>
        <fullName evidence="1">Uncharacterized protein</fullName>
    </submittedName>
</protein>
<proteinExistence type="predicted"/>
<sequence length="225" mass="24472">MNDSTLHVAFAAPENLHATIEGFIDGVLASPDQCHLAELEALVSPFVNVLLATFFKGPIEASGASGSAARFILGAMNVIQRATDTLVSRLLKNTTQMEQRRLAEHFSTLRKYNENKLFVAFPLTPSEAEKASLVFQAFLHGDGDMELLLEVMQVINDGAIEHFMDRSVGCLSLGRLNRALVSAARVTVCKASTSATHKGLVAMDANARRAVVSYFDNMLIRFDDG</sequence>
<dbReference type="OrthoDB" id="6080359at2"/>
<evidence type="ECO:0000313" key="2">
    <source>
        <dbReference type="Proteomes" id="UP000283734"/>
    </source>
</evidence>
<dbReference type="RefSeq" id="WP_119917656.1">
    <property type="nucleotide sequence ID" value="NZ_CAXGPP010000104.1"/>
</dbReference>
<evidence type="ECO:0000313" key="1">
    <source>
        <dbReference type="EMBL" id="RJG20320.1"/>
    </source>
</evidence>
<dbReference type="AlphaFoldDB" id="A0A418Y4D3"/>
<reference evidence="1 2" key="1">
    <citation type="submission" date="2018-09" db="EMBL/GenBank/DDBJ databases">
        <title>Alcanivorax profundi sp. nov., isolated from 1000 m-depth seawater of the Mariana Trench.</title>
        <authorList>
            <person name="Liu J."/>
        </authorList>
    </citation>
    <scope>NUCLEOTIDE SEQUENCE [LARGE SCALE GENOMIC DNA]</scope>
    <source>
        <strain evidence="1 2">MTEO17</strain>
    </source>
</reference>
<dbReference type="EMBL" id="QYYA01000001">
    <property type="protein sequence ID" value="RJG20320.1"/>
    <property type="molecule type" value="Genomic_DNA"/>
</dbReference>
<gene>
    <name evidence="1" type="ORF">D4A39_04525</name>
</gene>
<organism evidence="1 2">
    <name type="scientific">Alcanivorax profundi</name>
    <dbReference type="NCBI Taxonomy" id="2338368"/>
    <lineage>
        <taxon>Bacteria</taxon>
        <taxon>Pseudomonadati</taxon>
        <taxon>Pseudomonadota</taxon>
        <taxon>Gammaproteobacteria</taxon>
        <taxon>Oceanospirillales</taxon>
        <taxon>Alcanivoracaceae</taxon>
        <taxon>Alcanivorax</taxon>
    </lineage>
</organism>